<evidence type="ECO:0000259" key="18">
    <source>
        <dbReference type="PROSITE" id="PS50835"/>
    </source>
</evidence>
<organism evidence="19 20">
    <name type="scientific">Danionella cerebrum</name>
    <dbReference type="NCBI Taxonomy" id="2873325"/>
    <lineage>
        <taxon>Eukaryota</taxon>
        <taxon>Metazoa</taxon>
        <taxon>Chordata</taxon>
        <taxon>Craniata</taxon>
        <taxon>Vertebrata</taxon>
        <taxon>Euteleostomi</taxon>
        <taxon>Actinopterygii</taxon>
        <taxon>Neopterygii</taxon>
        <taxon>Teleostei</taxon>
        <taxon>Ostariophysi</taxon>
        <taxon>Cypriniformes</taxon>
        <taxon>Danionidae</taxon>
        <taxon>Danioninae</taxon>
        <taxon>Danionella</taxon>
    </lineage>
</organism>
<evidence type="ECO:0000256" key="10">
    <source>
        <dbReference type="ARBA" id="ARBA00022989"/>
    </source>
</evidence>
<evidence type="ECO:0000256" key="5">
    <source>
        <dbReference type="ARBA" id="ARBA00022692"/>
    </source>
</evidence>
<dbReference type="InterPro" id="IPR036179">
    <property type="entry name" value="Ig-like_dom_sf"/>
</dbReference>
<dbReference type="Proteomes" id="UP000316079">
    <property type="component" value="Unassembled WGS sequence"/>
</dbReference>
<name>A0A553QHK9_9TELE</name>
<keyword evidence="14" id="KW-0393">Immunoglobulin domain</keyword>
<feature type="region of interest" description="Disordered" evidence="16">
    <location>
        <begin position="547"/>
        <end position="579"/>
    </location>
</feature>
<keyword evidence="11 17" id="KW-0472">Membrane</keyword>
<feature type="region of interest" description="Disordered" evidence="16">
    <location>
        <begin position="495"/>
        <end position="533"/>
    </location>
</feature>
<sequence length="588" mass="63998">MKDTKVSRGLAETRENQGRGMTKVKDIQDRGTAETKDRQDRDQRLLRTKATELSSDYREVETAHTECCSALSTTDILGPQLRLPVGGVNTGEVVVPAQVTAILGKNVTLSCRVEVGTDLSLTQSSWERQLPTGTVTLAVFNPLYGTSVAEEYSKRVHFLKPSAQDVSIVLQMVGFADIGTYTCKAVTFQLGNMEASTTLDIIVEPKVYVSPGSLSLLAGDGETLVATCTAERGRPAAEVFWESNLPGQSAVVSQPDPEGTTTTSVHYVWAPTGDAHGRSISCVVRHPALSTDFRIPYRLNVFFAPDVIVMGKKAVWYVGQNNVQLDCKANANPPALLHLWTRLDAPMPAGASSSNGSLVFARPLEASDSGQYRCEVQNDFGHSFQDVRFLVIDPPPTTVAPTSTKSISPNASVTITAPIRQRSPFSSPPPDSSLAALAGGAVGGLLILALVLALAGALYMRHRRTFRGDYYTKHYIGPTDMQKESQLDVLQPHELQDGFGDDSASGSQDLKPKPVDDIIYPNEHKDTGGWDDNLSIHREDTYYSEQLNHHNINPSGPPLPNGSPYPRDDSDYVSHRDGSLISRKEWYV</sequence>
<dbReference type="GO" id="GO:0007156">
    <property type="term" value="P:homophilic cell adhesion via plasma membrane adhesion molecules"/>
    <property type="evidence" value="ECO:0007669"/>
    <property type="project" value="TreeGrafter"/>
</dbReference>
<dbReference type="InterPro" id="IPR007110">
    <property type="entry name" value="Ig-like_dom"/>
</dbReference>
<evidence type="ECO:0000256" key="3">
    <source>
        <dbReference type="ARBA" id="ARBA00007810"/>
    </source>
</evidence>
<dbReference type="Pfam" id="PF08205">
    <property type="entry name" value="C2-set_2"/>
    <property type="match status" value="1"/>
</dbReference>
<dbReference type="EMBL" id="SRMA01025981">
    <property type="protein sequence ID" value="TRY89421.1"/>
    <property type="molecule type" value="Genomic_DNA"/>
</dbReference>
<accession>A0A553QHK9</accession>
<dbReference type="SUPFAM" id="SSF48726">
    <property type="entry name" value="Immunoglobulin"/>
    <property type="match status" value="3"/>
</dbReference>
<evidence type="ECO:0000256" key="4">
    <source>
        <dbReference type="ARBA" id="ARBA00022475"/>
    </source>
</evidence>
<dbReference type="PANTHER" id="PTHR23277:SF12">
    <property type="entry name" value="NECTIN-3"/>
    <property type="match status" value="1"/>
</dbReference>
<dbReference type="PANTHER" id="PTHR23277">
    <property type="entry name" value="NECTIN-RELATED"/>
    <property type="match status" value="1"/>
</dbReference>
<keyword evidence="13" id="KW-0325">Glycoprotein</keyword>
<feature type="compositionally biased region" description="Basic and acidic residues" evidence="16">
    <location>
        <begin position="566"/>
        <end position="579"/>
    </location>
</feature>
<evidence type="ECO:0000313" key="20">
    <source>
        <dbReference type="Proteomes" id="UP000316079"/>
    </source>
</evidence>
<dbReference type="InterPro" id="IPR013106">
    <property type="entry name" value="Ig_V-set"/>
</dbReference>
<evidence type="ECO:0000256" key="15">
    <source>
        <dbReference type="ARBA" id="ARBA00082570"/>
    </source>
</evidence>
<dbReference type="Pfam" id="PF07686">
    <property type="entry name" value="V-set"/>
    <property type="match status" value="1"/>
</dbReference>
<keyword evidence="8" id="KW-0130">Cell adhesion</keyword>
<evidence type="ECO:0000256" key="6">
    <source>
        <dbReference type="ARBA" id="ARBA00022729"/>
    </source>
</evidence>
<dbReference type="SMART" id="SM00409">
    <property type="entry name" value="IG"/>
    <property type="match status" value="2"/>
</dbReference>
<feature type="domain" description="Ig-like" evidence="18">
    <location>
        <begin position="205"/>
        <end position="296"/>
    </location>
</feature>
<keyword evidence="5 17" id="KW-0812">Transmembrane</keyword>
<evidence type="ECO:0000256" key="17">
    <source>
        <dbReference type="SAM" id="Phobius"/>
    </source>
</evidence>
<dbReference type="InterPro" id="IPR051427">
    <property type="entry name" value="Nectin/Nectin-like"/>
</dbReference>
<keyword evidence="4" id="KW-1003">Cell membrane</keyword>
<keyword evidence="12" id="KW-1015">Disulfide bond</keyword>
<feature type="transmembrane region" description="Helical" evidence="17">
    <location>
        <begin position="434"/>
        <end position="459"/>
    </location>
</feature>
<evidence type="ECO:0000256" key="9">
    <source>
        <dbReference type="ARBA" id="ARBA00022949"/>
    </source>
</evidence>
<evidence type="ECO:0000256" key="12">
    <source>
        <dbReference type="ARBA" id="ARBA00023157"/>
    </source>
</evidence>
<proteinExistence type="inferred from homology"/>
<reference evidence="19 20" key="1">
    <citation type="journal article" date="2019" name="Sci. Data">
        <title>Hybrid genome assembly and annotation of Danionella translucida.</title>
        <authorList>
            <person name="Kadobianskyi M."/>
            <person name="Schulze L."/>
            <person name="Schuelke M."/>
            <person name="Judkewitz B."/>
        </authorList>
    </citation>
    <scope>NUCLEOTIDE SEQUENCE [LARGE SCALE GENOMIC DNA]</scope>
    <source>
        <strain evidence="19 20">Bolton</strain>
    </source>
</reference>
<protein>
    <recommendedName>
        <fullName evidence="15">Nectin cell adhesion molecule 3</fullName>
    </recommendedName>
</protein>
<keyword evidence="6" id="KW-0732">Signal</keyword>
<dbReference type="InterPro" id="IPR003599">
    <property type="entry name" value="Ig_sub"/>
</dbReference>
<dbReference type="GO" id="GO:0005912">
    <property type="term" value="C:adherens junction"/>
    <property type="evidence" value="ECO:0007669"/>
    <property type="project" value="UniProtKB-SubCell"/>
</dbReference>
<comment type="subcellular location">
    <subcellularLocation>
        <location evidence="2">Cell junction</location>
        <location evidence="2">Adherens junction</location>
    </subcellularLocation>
    <subcellularLocation>
        <location evidence="1">Cell membrane</location>
        <topology evidence="1">Single-pass membrane protein</topology>
    </subcellularLocation>
</comment>
<evidence type="ECO:0000313" key="19">
    <source>
        <dbReference type="EMBL" id="TRY89421.1"/>
    </source>
</evidence>
<dbReference type="FunFam" id="2.60.40.10:FF:000298">
    <property type="entry name" value="Nectin cell adhesion molecule 3"/>
    <property type="match status" value="1"/>
</dbReference>
<evidence type="ECO:0000256" key="16">
    <source>
        <dbReference type="SAM" id="MobiDB-lite"/>
    </source>
</evidence>
<dbReference type="InterPro" id="IPR003598">
    <property type="entry name" value="Ig_sub2"/>
</dbReference>
<dbReference type="GO" id="GO:0043296">
    <property type="term" value="C:apical junction complex"/>
    <property type="evidence" value="ECO:0007669"/>
    <property type="project" value="TreeGrafter"/>
</dbReference>
<keyword evidence="7" id="KW-0677">Repeat</keyword>
<dbReference type="GO" id="GO:0005886">
    <property type="term" value="C:plasma membrane"/>
    <property type="evidence" value="ECO:0007669"/>
    <property type="project" value="UniProtKB-SubCell"/>
</dbReference>
<keyword evidence="10 17" id="KW-1133">Transmembrane helix</keyword>
<keyword evidence="20" id="KW-1185">Reference proteome</keyword>
<dbReference type="PROSITE" id="PS50835">
    <property type="entry name" value="IG_LIKE"/>
    <property type="match status" value="3"/>
</dbReference>
<comment type="caution">
    <text evidence="19">The sequence shown here is derived from an EMBL/GenBank/DDBJ whole genome shotgun (WGS) entry which is preliminary data.</text>
</comment>
<evidence type="ECO:0000256" key="1">
    <source>
        <dbReference type="ARBA" id="ARBA00004162"/>
    </source>
</evidence>
<feature type="region of interest" description="Disordered" evidence="16">
    <location>
        <begin position="1"/>
        <end position="41"/>
    </location>
</feature>
<evidence type="ECO:0000256" key="11">
    <source>
        <dbReference type="ARBA" id="ARBA00023136"/>
    </source>
</evidence>
<dbReference type="Gene3D" id="2.60.40.10">
    <property type="entry name" value="Immunoglobulins"/>
    <property type="match status" value="3"/>
</dbReference>
<feature type="domain" description="Ig-like" evidence="18">
    <location>
        <begin position="305"/>
        <end position="408"/>
    </location>
</feature>
<dbReference type="SMART" id="SM00408">
    <property type="entry name" value="IGc2"/>
    <property type="match status" value="2"/>
</dbReference>
<gene>
    <name evidence="19" type="ORF">DNTS_010823</name>
</gene>
<dbReference type="InterPro" id="IPR013162">
    <property type="entry name" value="CD80_C2-set"/>
</dbReference>
<evidence type="ECO:0000256" key="13">
    <source>
        <dbReference type="ARBA" id="ARBA00023180"/>
    </source>
</evidence>
<dbReference type="OrthoDB" id="9442762at2759"/>
<evidence type="ECO:0000256" key="2">
    <source>
        <dbReference type="ARBA" id="ARBA00004536"/>
    </source>
</evidence>
<feature type="domain" description="Ig-like" evidence="18">
    <location>
        <begin position="79"/>
        <end position="200"/>
    </location>
</feature>
<dbReference type="InterPro" id="IPR013783">
    <property type="entry name" value="Ig-like_fold"/>
</dbReference>
<dbReference type="AlphaFoldDB" id="A0A553QHK9"/>
<evidence type="ECO:0000256" key="14">
    <source>
        <dbReference type="ARBA" id="ARBA00023319"/>
    </source>
</evidence>
<dbReference type="GO" id="GO:0007157">
    <property type="term" value="P:heterophilic cell-cell adhesion via plasma membrane cell adhesion molecules"/>
    <property type="evidence" value="ECO:0007669"/>
    <property type="project" value="TreeGrafter"/>
</dbReference>
<feature type="compositionally biased region" description="Basic and acidic residues" evidence="16">
    <location>
        <begin position="510"/>
        <end position="533"/>
    </location>
</feature>
<evidence type="ECO:0000256" key="8">
    <source>
        <dbReference type="ARBA" id="ARBA00022889"/>
    </source>
</evidence>
<evidence type="ECO:0000256" key="7">
    <source>
        <dbReference type="ARBA" id="ARBA00022737"/>
    </source>
</evidence>
<dbReference type="STRING" id="623744.A0A553QHK9"/>
<comment type="similarity">
    <text evidence="3">Belongs to the nectin family.</text>
</comment>
<keyword evidence="9" id="KW-0965">Cell junction</keyword>